<keyword evidence="3" id="KW-1185">Reference proteome</keyword>
<evidence type="ECO:0000256" key="1">
    <source>
        <dbReference type="SAM" id="MobiDB-lite"/>
    </source>
</evidence>
<organism evidence="2 3">
    <name type="scientific">Roseomonas mucosa</name>
    <dbReference type="NCBI Taxonomy" id="207340"/>
    <lineage>
        <taxon>Bacteria</taxon>
        <taxon>Pseudomonadati</taxon>
        <taxon>Pseudomonadota</taxon>
        <taxon>Alphaproteobacteria</taxon>
        <taxon>Acetobacterales</taxon>
        <taxon>Roseomonadaceae</taxon>
        <taxon>Roseomonas</taxon>
    </lineage>
</organism>
<evidence type="ECO:0000313" key="3">
    <source>
        <dbReference type="Proteomes" id="UP000054844"/>
    </source>
</evidence>
<dbReference type="EMBL" id="LLWF02000116">
    <property type="protein sequence ID" value="ONH81474.1"/>
    <property type="molecule type" value="Genomic_DNA"/>
</dbReference>
<protein>
    <recommendedName>
        <fullName evidence="4">Peptidase M14</fullName>
    </recommendedName>
</protein>
<dbReference type="OrthoDB" id="7956186at2"/>
<dbReference type="RefSeq" id="WP_058389971.1">
    <property type="nucleotide sequence ID" value="NZ_LLWF02000116.1"/>
</dbReference>
<dbReference type="STRING" id="207340.APZ41_019690"/>
<sequence>MAILAETTIPRSLDLLAVRCLGAGPGRRVEAWLFEDEAVRRGVEERLREAGIEARLRSAYKPLLHFFLEEAALEGVTAVRIRYPVHAAANPLRFRMEAYPLAGLLGGRMLRFEPGGDDLHYEVGLLREGGGEERQRVFAPNRLRRDLLGRESLSPCGWWCRRDAGPGGQVVEDEAFETEYEAAFRLAMESLDRHEWGESGPCFGVLEMRVETGGIERPLSYGGECLSTREALHEDLYFSALEFCGARAGLPPGDRRLQPGQIVPDIRPGEGQTRLRVAIQPREMAEKGDKGSGRGAAEGEGELESAARPLPLKRIAQELEALPGERFEALSVQGRPVRGVHVPGETGIGLVVTAGQHANETSGVVGALRAARVLAGTGRLGFALIPLENPDGYALHERFRRVHPHHMHHAARYTALGDDLEARDGPPWHEKAVRLEAFHRIGARLHVNLHGYPAHEWTRPLSGYLPRGFESWSIPRGFFLILRHGPGLDGMAGALMRHVAERVATVPELAAFNRRQAILYEAHLGEAPQPSHAGIPYSIAPRPRPGPPLALITEFPDETVEGEDFRLAHAVQREAVLAAAEWLEGGWNRVPVA</sequence>
<dbReference type="AlphaFoldDB" id="A0A1S8D120"/>
<name>A0A1S8D120_9PROT</name>
<feature type="region of interest" description="Disordered" evidence="1">
    <location>
        <begin position="281"/>
        <end position="308"/>
    </location>
</feature>
<comment type="caution">
    <text evidence="2">The sequence shown here is derived from an EMBL/GenBank/DDBJ whole genome shotgun (WGS) entry which is preliminary data.</text>
</comment>
<evidence type="ECO:0000313" key="2">
    <source>
        <dbReference type="EMBL" id="ONH81474.1"/>
    </source>
</evidence>
<accession>A0A1S8D120</accession>
<dbReference type="Gene3D" id="3.40.630.10">
    <property type="entry name" value="Zn peptidases"/>
    <property type="match status" value="1"/>
</dbReference>
<reference evidence="2" key="1">
    <citation type="submission" date="2016-12" db="EMBL/GenBank/DDBJ databases">
        <title>Draft genome sequence of Roseomonas mucosa strain AU37, isolated from a peripheral intravenous catheter.</title>
        <authorList>
            <person name="Choudhury M.A."/>
            <person name="Sidjabat H.E."/>
            <person name="Wailan A.M."/>
            <person name="Zhang L."/>
            <person name="Marsh N.M."/>
            <person name="Rickard C.M."/>
            <person name="Davies M."/>
            <person name="Mcmillan D.J."/>
        </authorList>
    </citation>
    <scope>NUCLEOTIDE SEQUENCE [LARGE SCALE GENOMIC DNA]</scope>
    <source>
        <strain evidence="2">AU37</strain>
    </source>
</reference>
<gene>
    <name evidence="2" type="ORF">APZ41_019690</name>
</gene>
<proteinExistence type="predicted"/>
<dbReference type="SUPFAM" id="SSF53187">
    <property type="entry name" value="Zn-dependent exopeptidases"/>
    <property type="match status" value="1"/>
</dbReference>
<feature type="compositionally biased region" description="Basic and acidic residues" evidence="1">
    <location>
        <begin position="283"/>
        <end position="292"/>
    </location>
</feature>
<dbReference type="Proteomes" id="UP000054844">
    <property type="component" value="Unassembled WGS sequence"/>
</dbReference>
<evidence type="ECO:0008006" key="4">
    <source>
        <dbReference type="Google" id="ProtNLM"/>
    </source>
</evidence>